<gene>
    <name evidence="1" type="ORF">HCT48_06240</name>
</gene>
<comment type="caution">
    <text evidence="1">The sequence shown here is derived from an EMBL/GenBank/DDBJ whole genome shotgun (WGS) entry which is preliminary data.</text>
</comment>
<name>A0A968GGT4_9SPIO</name>
<dbReference type="RefSeq" id="WP_167695887.1">
    <property type="nucleotide sequence ID" value="NZ_CP118181.1"/>
</dbReference>
<accession>A0A968GGT4</accession>
<proteinExistence type="predicted"/>
<evidence type="ECO:0000313" key="2">
    <source>
        <dbReference type="Proteomes" id="UP000778951"/>
    </source>
</evidence>
<sequence>MSSPAELAHQELLSALDAFTNAQDHQYQPTIDHAMQAVLSFLPLLTATDAGDLSQQIDLALSLPIVADQPELVNLFSNLRLYHQEYYDAKKETLLAKEALLILSLCNEILSQLIPLIQEQPQP</sequence>
<keyword evidence="2" id="KW-1185">Reference proteome</keyword>
<dbReference type="Proteomes" id="UP000778951">
    <property type="component" value="Unassembled WGS sequence"/>
</dbReference>
<organism evidence="1 2">
    <name type="scientific">Entomospira culicis</name>
    <dbReference type="NCBI Taxonomy" id="2719989"/>
    <lineage>
        <taxon>Bacteria</taxon>
        <taxon>Pseudomonadati</taxon>
        <taxon>Spirochaetota</taxon>
        <taxon>Spirochaetia</taxon>
        <taxon>Spirochaetales</taxon>
        <taxon>Spirochaetaceae</taxon>
        <taxon>Entomospira</taxon>
    </lineage>
</organism>
<protein>
    <submittedName>
        <fullName evidence="1">Uncharacterized protein</fullName>
    </submittedName>
</protein>
<dbReference type="EMBL" id="JAATLM010000001">
    <property type="protein sequence ID" value="NIZ69808.1"/>
    <property type="molecule type" value="Genomic_DNA"/>
</dbReference>
<dbReference type="AlphaFoldDB" id="A0A968GGT4"/>
<reference evidence="1" key="1">
    <citation type="submission" date="2020-03" db="EMBL/GenBank/DDBJ databases">
        <title>Spirochaetal bacteria isolated from arthropods constitute a novel genus Entomospira genus novum within the order Spirochaetales.</title>
        <authorList>
            <person name="Grana-Miraglia L."/>
            <person name="Sikutova S."/>
            <person name="Fingerle V."/>
            <person name="Sing A."/>
            <person name="Castillo-Ramirez S."/>
            <person name="Margos G."/>
            <person name="Rudolf I."/>
        </authorList>
    </citation>
    <scope>NUCLEOTIDE SEQUENCE</scope>
    <source>
        <strain evidence="1">BR149</strain>
    </source>
</reference>
<evidence type="ECO:0000313" key="1">
    <source>
        <dbReference type="EMBL" id="NIZ69808.1"/>
    </source>
</evidence>